<evidence type="ECO:0000256" key="9">
    <source>
        <dbReference type="ARBA" id="ARBA00023237"/>
    </source>
</evidence>
<dbReference type="InterPro" id="IPR000531">
    <property type="entry name" value="Beta-barrel_TonB"/>
</dbReference>
<dbReference type="PROSITE" id="PS52016">
    <property type="entry name" value="TONB_DEPENDENT_REC_3"/>
    <property type="match status" value="1"/>
</dbReference>
<evidence type="ECO:0000256" key="5">
    <source>
        <dbReference type="ARBA" id="ARBA00022692"/>
    </source>
</evidence>
<dbReference type="RefSeq" id="WP_379831841.1">
    <property type="nucleotide sequence ID" value="NZ_JBHUHU010000005.1"/>
</dbReference>
<reference evidence="14" key="1">
    <citation type="journal article" date="2019" name="Int. J. Syst. Evol. Microbiol.">
        <title>The Global Catalogue of Microorganisms (GCM) 10K type strain sequencing project: providing services to taxonomists for standard genome sequencing and annotation.</title>
        <authorList>
            <consortium name="The Broad Institute Genomics Platform"/>
            <consortium name="The Broad Institute Genome Sequencing Center for Infectious Disease"/>
            <person name="Wu L."/>
            <person name="Ma J."/>
        </authorList>
    </citation>
    <scope>NUCLEOTIDE SEQUENCE [LARGE SCALE GENOMIC DNA]</scope>
    <source>
        <strain evidence="14">JCM 3389</strain>
    </source>
</reference>
<comment type="caution">
    <text evidence="13">The sequence shown here is derived from an EMBL/GenBank/DDBJ whole genome shotgun (WGS) entry which is preliminary data.</text>
</comment>
<evidence type="ECO:0000256" key="6">
    <source>
        <dbReference type="ARBA" id="ARBA00023004"/>
    </source>
</evidence>
<keyword evidence="8 10" id="KW-0472">Membrane</keyword>
<dbReference type="NCBIfam" id="TIGR04056">
    <property type="entry name" value="OMP_RagA_SusC"/>
    <property type="match status" value="1"/>
</dbReference>
<dbReference type="Pfam" id="PF07660">
    <property type="entry name" value="STN"/>
    <property type="match status" value="1"/>
</dbReference>
<sequence length="1093" mass="120695">MREQTLVKWAVRFGQRLSKTLKVLTLTITIGASSAFSNVSEAQTRMDINVTNISLEDFFREIQDKSEYIFFYEDDVIGHTITLNLKNASISEILDKAFDKTGLTYKLDRRQVIVMKLQGNAPPTKNRQQTRTIKGTVEDNEGQPLAGATVVVKNTTIGESTDFDGYFELSVPIDATTLEVSYIGYATKEVDIVGADQINVVLQPDNTVLDEVVIVGYGTERKALLSDAVASIRSNDIQNLPVPTVDGVLQGQAAGVQVIQNSGTPGGEISVRIRGLSSISGSNQPLYIIDGIPVTSGDFAQIGYSGQGISALSDLNPNEIESISVLKDASATAIYGARASNGIVLITTKRGKMQKSQINVNVYSGVQRAWNKLDMLNARQWMEYRNDLTGSTVFTQEQMDNITVDTDWQDIIFRTALINNYQVSATGGSEKTKFFISGTVFDQEGILIGSDYNKVNGRINVDHQLSDRLTLGTSIGLSYAKTDRVESDQTLHGPLPNGISTPAIFPVYNEDGTYNQEGPYSNAVSIANEAINQNFSYRTNSNVFLDYRIMDGLSFSTKWGVDFLSFREHAYESTKTVQGAKYNGLGFETYSNVSNIVSNNILKYANSFGRHNLEVMIGHSFESYGYRSSFIRGQDFADDNLEYINSAATIVSASASASDSGLKSYLGRLNYNFGNKYILNVSGRFDTSTKFGQNNRTGFFPAASLAWRVSEEPFLRNGSVLSDLKLRVSYGQTGNDDISSFLFSELYGNTSYGEQPAIYPSNIPNPDLKWESTSQFNVGLNLGLFDNRITLTADYYNKQTNDLLLSRPIPSSSGFSSIAENIGKVENQGIEFTLGTQNIVGEDFSWSTQFNISGNRNKVLELYNDQPIDDIGRGGNRIMEGQPIGIFYSYKSLGVDPSTGDIVYEDTNFDGEITSEDRTIVGNPHPDFIGSLTNTFNFKGFDLSVFLQGSYGNDVFHGSRLFLESLQGGDNQIAAVTRRWRQPGDITDIPRATTDPIKSAENKRVSSRFIEDGSYLRVKNITLGYTIGNEFLGRSMVSSIRFYLSAQNLFTWTRYTGLDPEVNYRGDDNSVIGTDFFTYPQAQTLTLGVNVKL</sequence>
<proteinExistence type="inferred from homology"/>
<dbReference type="InterPro" id="IPR023997">
    <property type="entry name" value="TonB-dep_OMP_SusC/RagA_CS"/>
</dbReference>
<dbReference type="SMART" id="SM00965">
    <property type="entry name" value="STN"/>
    <property type="match status" value="1"/>
</dbReference>
<protein>
    <submittedName>
        <fullName evidence="13">SusC/RagA family TonB-linked outer membrane protein</fullName>
    </submittedName>
</protein>
<dbReference type="Gene3D" id="2.170.130.10">
    <property type="entry name" value="TonB-dependent receptor, plug domain"/>
    <property type="match status" value="1"/>
</dbReference>
<dbReference type="InterPro" id="IPR011662">
    <property type="entry name" value="Secretin/TonB_short_N"/>
</dbReference>
<dbReference type="SUPFAM" id="SSF49464">
    <property type="entry name" value="Carboxypeptidase regulatory domain-like"/>
    <property type="match status" value="1"/>
</dbReference>
<evidence type="ECO:0000256" key="1">
    <source>
        <dbReference type="ARBA" id="ARBA00004571"/>
    </source>
</evidence>
<dbReference type="InterPro" id="IPR008969">
    <property type="entry name" value="CarboxyPept-like_regulatory"/>
</dbReference>
<keyword evidence="4" id="KW-0406">Ion transport</keyword>
<dbReference type="SUPFAM" id="SSF56935">
    <property type="entry name" value="Porins"/>
    <property type="match status" value="1"/>
</dbReference>
<dbReference type="InterPro" id="IPR039426">
    <property type="entry name" value="TonB-dep_rcpt-like"/>
</dbReference>
<evidence type="ECO:0000256" key="2">
    <source>
        <dbReference type="ARBA" id="ARBA00022448"/>
    </source>
</evidence>
<keyword evidence="2 10" id="KW-0813">Transport</keyword>
<dbReference type="Proteomes" id="UP001597342">
    <property type="component" value="Unassembled WGS sequence"/>
</dbReference>
<dbReference type="EMBL" id="JBHUHU010000005">
    <property type="protein sequence ID" value="MFD2101257.1"/>
    <property type="molecule type" value="Genomic_DNA"/>
</dbReference>
<evidence type="ECO:0000313" key="13">
    <source>
        <dbReference type="EMBL" id="MFD2101257.1"/>
    </source>
</evidence>
<keyword evidence="9 10" id="KW-0998">Cell outer membrane</keyword>
<dbReference type="InterPro" id="IPR023996">
    <property type="entry name" value="TonB-dep_OMP_SusC/RagA"/>
</dbReference>
<dbReference type="Pfam" id="PF07715">
    <property type="entry name" value="Plug"/>
    <property type="match status" value="1"/>
</dbReference>
<feature type="domain" description="Secretin/TonB short N-terminal" evidence="12">
    <location>
        <begin position="68"/>
        <end position="117"/>
    </location>
</feature>
<evidence type="ECO:0000256" key="3">
    <source>
        <dbReference type="ARBA" id="ARBA00022452"/>
    </source>
</evidence>
<dbReference type="Pfam" id="PF00593">
    <property type="entry name" value="TonB_dep_Rec_b-barrel"/>
    <property type="match status" value="1"/>
</dbReference>
<dbReference type="Gene3D" id="2.40.170.20">
    <property type="entry name" value="TonB-dependent receptor, beta-barrel domain"/>
    <property type="match status" value="1"/>
</dbReference>
<evidence type="ECO:0000256" key="4">
    <source>
        <dbReference type="ARBA" id="ARBA00022496"/>
    </source>
</evidence>
<keyword evidence="4" id="KW-0410">Iron transport</keyword>
<dbReference type="InterPro" id="IPR037066">
    <property type="entry name" value="Plug_dom_sf"/>
</dbReference>
<comment type="subcellular location">
    <subcellularLocation>
        <location evidence="1 10">Cell outer membrane</location>
        <topology evidence="1 10">Multi-pass membrane protein</topology>
    </subcellularLocation>
</comment>
<evidence type="ECO:0000256" key="11">
    <source>
        <dbReference type="RuleBase" id="RU003357"/>
    </source>
</evidence>
<dbReference type="InterPro" id="IPR036942">
    <property type="entry name" value="Beta-barrel_TonB_sf"/>
</dbReference>
<dbReference type="NCBIfam" id="TIGR04057">
    <property type="entry name" value="SusC_RagA_signa"/>
    <property type="match status" value="1"/>
</dbReference>
<dbReference type="Pfam" id="PF13715">
    <property type="entry name" value="CarbopepD_reg_2"/>
    <property type="match status" value="1"/>
</dbReference>
<keyword evidence="7 11" id="KW-0798">TonB box</keyword>
<gene>
    <name evidence="13" type="ORF">ACFSJE_15820</name>
</gene>
<evidence type="ECO:0000256" key="7">
    <source>
        <dbReference type="ARBA" id="ARBA00023077"/>
    </source>
</evidence>
<evidence type="ECO:0000256" key="10">
    <source>
        <dbReference type="PROSITE-ProRule" id="PRU01360"/>
    </source>
</evidence>
<organism evidence="13 14">
    <name type="scientific">Flagellimonas iocasae</name>
    <dbReference type="NCBI Taxonomy" id="2055905"/>
    <lineage>
        <taxon>Bacteria</taxon>
        <taxon>Pseudomonadati</taxon>
        <taxon>Bacteroidota</taxon>
        <taxon>Flavobacteriia</taxon>
        <taxon>Flavobacteriales</taxon>
        <taxon>Flavobacteriaceae</taxon>
        <taxon>Flagellimonas</taxon>
    </lineage>
</organism>
<keyword evidence="3 10" id="KW-1134">Transmembrane beta strand</keyword>
<evidence type="ECO:0000259" key="12">
    <source>
        <dbReference type="SMART" id="SM00965"/>
    </source>
</evidence>
<keyword evidence="5 10" id="KW-0812">Transmembrane</keyword>
<keyword evidence="14" id="KW-1185">Reference proteome</keyword>
<dbReference type="InterPro" id="IPR012910">
    <property type="entry name" value="Plug_dom"/>
</dbReference>
<keyword evidence="6" id="KW-0408">Iron</keyword>
<evidence type="ECO:0000256" key="8">
    <source>
        <dbReference type="ARBA" id="ARBA00023136"/>
    </source>
</evidence>
<dbReference type="Gene3D" id="2.60.40.1120">
    <property type="entry name" value="Carboxypeptidase-like, regulatory domain"/>
    <property type="match status" value="1"/>
</dbReference>
<name>A0ABW4Y0H1_9FLAO</name>
<accession>A0ABW4Y0H1</accession>
<comment type="similarity">
    <text evidence="10 11">Belongs to the TonB-dependent receptor family.</text>
</comment>
<evidence type="ECO:0000313" key="14">
    <source>
        <dbReference type="Proteomes" id="UP001597342"/>
    </source>
</evidence>